<accession>A0ABU0AAQ6</accession>
<organism evidence="1 2">
    <name type="scientific">Cytobacillus purgationiresistens</name>
    <dbReference type="NCBI Taxonomy" id="863449"/>
    <lineage>
        <taxon>Bacteria</taxon>
        <taxon>Bacillati</taxon>
        <taxon>Bacillota</taxon>
        <taxon>Bacilli</taxon>
        <taxon>Bacillales</taxon>
        <taxon>Bacillaceae</taxon>
        <taxon>Cytobacillus</taxon>
    </lineage>
</organism>
<reference evidence="1 2" key="1">
    <citation type="submission" date="2023-07" db="EMBL/GenBank/DDBJ databases">
        <title>Genomic Encyclopedia of Type Strains, Phase IV (KMG-IV): sequencing the most valuable type-strain genomes for metagenomic binning, comparative biology and taxonomic classification.</title>
        <authorList>
            <person name="Goeker M."/>
        </authorList>
    </citation>
    <scope>NUCLEOTIDE SEQUENCE [LARGE SCALE GENOMIC DNA]</scope>
    <source>
        <strain evidence="1 2">DSM 23494</strain>
    </source>
</reference>
<dbReference type="RefSeq" id="WP_307471001.1">
    <property type="nucleotide sequence ID" value="NZ_JAUSUB010000001.1"/>
</dbReference>
<keyword evidence="2" id="KW-1185">Reference proteome</keyword>
<gene>
    <name evidence="1" type="ORF">J2S17_000203</name>
</gene>
<evidence type="ECO:0000313" key="2">
    <source>
        <dbReference type="Proteomes" id="UP001238088"/>
    </source>
</evidence>
<dbReference type="Gene3D" id="3.10.180.10">
    <property type="entry name" value="2,3-Dihydroxybiphenyl 1,2-Dioxygenase, domain 1"/>
    <property type="match status" value="1"/>
</dbReference>
<dbReference type="EMBL" id="JAUSUB010000001">
    <property type="protein sequence ID" value="MDQ0268334.1"/>
    <property type="molecule type" value="Genomic_DNA"/>
</dbReference>
<comment type="caution">
    <text evidence="1">The sequence shown here is derived from an EMBL/GenBank/DDBJ whole genome shotgun (WGS) entry which is preliminary data.</text>
</comment>
<proteinExistence type="predicted"/>
<evidence type="ECO:0000313" key="1">
    <source>
        <dbReference type="EMBL" id="MDQ0268334.1"/>
    </source>
</evidence>
<dbReference type="SUPFAM" id="SSF54593">
    <property type="entry name" value="Glyoxalase/Bleomycin resistance protein/Dihydroxybiphenyl dioxygenase"/>
    <property type="match status" value="1"/>
</dbReference>
<protein>
    <recommendedName>
        <fullName evidence="3">Lactoylglutathione lyase</fullName>
    </recommendedName>
</protein>
<dbReference type="InterPro" id="IPR029068">
    <property type="entry name" value="Glyas_Bleomycin-R_OHBP_Dase"/>
</dbReference>
<sequence length="80" mass="9523">MTSDQVLSSDHYFNSRANLRKGTGVEPVIFADDIYESYAQMKEYYSDEIESELKMQLWEMIDFHVIDPDGYYIRITTRRV</sequence>
<name>A0ABU0AAQ6_9BACI</name>
<evidence type="ECO:0008006" key="3">
    <source>
        <dbReference type="Google" id="ProtNLM"/>
    </source>
</evidence>
<dbReference type="Proteomes" id="UP001238088">
    <property type="component" value="Unassembled WGS sequence"/>
</dbReference>